<evidence type="ECO:0000256" key="4">
    <source>
        <dbReference type="ARBA" id="ARBA00022723"/>
    </source>
</evidence>
<comment type="cofactor">
    <cofactor evidence="1">
        <name>thiamine diphosphate</name>
        <dbReference type="ChEBI" id="CHEBI:58937"/>
    </cofactor>
</comment>
<dbReference type="Pfam" id="PF00456">
    <property type="entry name" value="Transketolase_N"/>
    <property type="match status" value="1"/>
</dbReference>
<proteinExistence type="inferred from homology"/>
<dbReference type="Gene3D" id="3.40.50.970">
    <property type="match status" value="1"/>
</dbReference>
<evidence type="ECO:0000256" key="2">
    <source>
        <dbReference type="ARBA" id="ARBA00007131"/>
    </source>
</evidence>
<dbReference type="CDD" id="cd02012">
    <property type="entry name" value="TPP_TK"/>
    <property type="match status" value="1"/>
</dbReference>
<dbReference type="PROSITE" id="PS00801">
    <property type="entry name" value="TRANSKETOLASE_1"/>
    <property type="match status" value="1"/>
</dbReference>
<dbReference type="SUPFAM" id="SSF52518">
    <property type="entry name" value="Thiamin diphosphate-binding fold (THDP-binding)"/>
    <property type="match status" value="1"/>
</dbReference>
<evidence type="ECO:0000313" key="8">
    <source>
        <dbReference type="Proteomes" id="UP000824125"/>
    </source>
</evidence>
<gene>
    <name evidence="7" type="ORF">IAD23_01695</name>
</gene>
<sequence length="298" mass="33340">MPRKELKPFDKAEWLRLEKKADELRRLTVETTVWGGSGHIGGALSAMDFMTTLYYRFLNADPKDPQKEDRDRFILSKGHAAVGYAPLLCDYGFMDMEGLKNFNLTGSQFGMHLDCNKIKGVDASSGSLGHGMSLAAGMALAGRVRGIDYMTYVLTGDGELNEGSNWEAAMTIAQFKITNTVVVVDANKCMIDGRVDDEMKVEPIDKKFEAFGFKTVRVDGQNIREINGALEQAVENHYSGGEQPFCIVLDTYKGAGIDFMEDDYHWHYGALNDERYKACLASLDKYYETRVARVEKEA</sequence>
<dbReference type="PANTHER" id="PTHR47514:SF1">
    <property type="entry name" value="TRANSKETOLASE N-TERMINAL SECTION-RELATED"/>
    <property type="match status" value="1"/>
</dbReference>
<dbReference type="InterPro" id="IPR005474">
    <property type="entry name" value="Transketolase_N"/>
</dbReference>
<dbReference type="EMBL" id="DVNM01000008">
    <property type="protein sequence ID" value="HIU68657.1"/>
    <property type="molecule type" value="Genomic_DNA"/>
</dbReference>
<dbReference type="InterPro" id="IPR029061">
    <property type="entry name" value="THDP-binding"/>
</dbReference>
<evidence type="ECO:0000313" key="7">
    <source>
        <dbReference type="EMBL" id="HIU68657.1"/>
    </source>
</evidence>
<evidence type="ECO:0000256" key="5">
    <source>
        <dbReference type="ARBA" id="ARBA00023052"/>
    </source>
</evidence>
<dbReference type="PANTHER" id="PTHR47514">
    <property type="entry name" value="TRANSKETOLASE N-TERMINAL SECTION-RELATED"/>
    <property type="match status" value="1"/>
</dbReference>
<dbReference type="GO" id="GO:0046872">
    <property type="term" value="F:metal ion binding"/>
    <property type="evidence" value="ECO:0007669"/>
    <property type="project" value="UniProtKB-KW"/>
</dbReference>
<reference evidence="7" key="1">
    <citation type="submission" date="2020-10" db="EMBL/GenBank/DDBJ databases">
        <authorList>
            <person name="Gilroy R."/>
        </authorList>
    </citation>
    <scope>NUCLEOTIDE SEQUENCE</scope>
    <source>
        <strain evidence="7">CHK176-6737</strain>
    </source>
</reference>
<comment type="similarity">
    <text evidence="2">Belongs to the transketolase family.</text>
</comment>
<name>A0A9D1SMQ6_9FIRM</name>
<protein>
    <submittedName>
        <fullName evidence="7">Transketolase</fullName>
    </submittedName>
</protein>
<reference evidence="7" key="2">
    <citation type="journal article" date="2021" name="PeerJ">
        <title>Extensive microbial diversity within the chicken gut microbiome revealed by metagenomics and culture.</title>
        <authorList>
            <person name="Gilroy R."/>
            <person name="Ravi A."/>
            <person name="Getino M."/>
            <person name="Pursley I."/>
            <person name="Horton D.L."/>
            <person name="Alikhan N.F."/>
            <person name="Baker D."/>
            <person name="Gharbi K."/>
            <person name="Hall N."/>
            <person name="Watson M."/>
            <person name="Adriaenssens E.M."/>
            <person name="Foster-Nyarko E."/>
            <person name="Jarju S."/>
            <person name="Secka A."/>
            <person name="Antonio M."/>
            <person name="Oren A."/>
            <person name="Chaudhuri R.R."/>
            <person name="La Ragione R."/>
            <person name="Hildebrand F."/>
            <person name="Pallen M.J."/>
        </authorList>
    </citation>
    <scope>NUCLEOTIDE SEQUENCE</scope>
    <source>
        <strain evidence="7">CHK176-6737</strain>
    </source>
</reference>
<dbReference type="AlphaFoldDB" id="A0A9D1SMQ6"/>
<evidence type="ECO:0000259" key="6">
    <source>
        <dbReference type="Pfam" id="PF00456"/>
    </source>
</evidence>
<dbReference type="Proteomes" id="UP000824125">
    <property type="component" value="Unassembled WGS sequence"/>
</dbReference>
<dbReference type="InterPro" id="IPR049557">
    <property type="entry name" value="Transketolase_CS"/>
</dbReference>
<feature type="domain" description="Transketolase N-terminal" evidence="6">
    <location>
        <begin position="20"/>
        <end position="277"/>
    </location>
</feature>
<comment type="caution">
    <text evidence="7">The sequence shown here is derived from an EMBL/GenBank/DDBJ whole genome shotgun (WGS) entry which is preliminary data.</text>
</comment>
<keyword evidence="5" id="KW-0786">Thiamine pyrophosphate</keyword>
<evidence type="ECO:0000256" key="3">
    <source>
        <dbReference type="ARBA" id="ARBA00022679"/>
    </source>
</evidence>
<organism evidence="7 8">
    <name type="scientific">Candidatus Scybalenecus merdavium</name>
    <dbReference type="NCBI Taxonomy" id="2840939"/>
    <lineage>
        <taxon>Bacteria</taxon>
        <taxon>Bacillati</taxon>
        <taxon>Bacillota</taxon>
        <taxon>Clostridia</taxon>
        <taxon>Eubacteriales</taxon>
        <taxon>Oscillospiraceae</taxon>
        <taxon>Oscillospiraceae incertae sedis</taxon>
        <taxon>Candidatus Scybalenecus</taxon>
    </lineage>
</organism>
<keyword evidence="4" id="KW-0479">Metal-binding</keyword>
<accession>A0A9D1SMQ6</accession>
<dbReference type="GO" id="GO:0016740">
    <property type="term" value="F:transferase activity"/>
    <property type="evidence" value="ECO:0007669"/>
    <property type="project" value="UniProtKB-KW"/>
</dbReference>
<keyword evidence="3" id="KW-0808">Transferase</keyword>
<evidence type="ECO:0000256" key="1">
    <source>
        <dbReference type="ARBA" id="ARBA00001964"/>
    </source>
</evidence>